<gene>
    <name evidence="2" type="ORF">RF55_7199</name>
</gene>
<dbReference type="Proteomes" id="UP000036403">
    <property type="component" value="Unassembled WGS sequence"/>
</dbReference>
<proteinExistence type="predicted"/>
<comment type="caution">
    <text evidence="2">The sequence shown here is derived from an EMBL/GenBank/DDBJ whole genome shotgun (WGS) entry which is preliminary data.</text>
</comment>
<dbReference type="PANTHER" id="PTHR46579">
    <property type="entry name" value="F5/8 TYPE C DOMAIN-CONTAINING PROTEIN-RELATED"/>
    <property type="match status" value="1"/>
</dbReference>
<organism evidence="2 3">
    <name type="scientific">Lasius niger</name>
    <name type="common">Black garden ant</name>
    <dbReference type="NCBI Taxonomy" id="67767"/>
    <lineage>
        <taxon>Eukaryota</taxon>
        <taxon>Metazoa</taxon>
        <taxon>Ecdysozoa</taxon>
        <taxon>Arthropoda</taxon>
        <taxon>Hexapoda</taxon>
        <taxon>Insecta</taxon>
        <taxon>Pterygota</taxon>
        <taxon>Neoptera</taxon>
        <taxon>Endopterygota</taxon>
        <taxon>Hymenoptera</taxon>
        <taxon>Apocrita</taxon>
        <taxon>Aculeata</taxon>
        <taxon>Formicoidea</taxon>
        <taxon>Formicidae</taxon>
        <taxon>Formicinae</taxon>
        <taxon>Lasius</taxon>
        <taxon>Lasius</taxon>
    </lineage>
</organism>
<dbReference type="PaxDb" id="67767-A0A0J7NJU7"/>
<accession>A0A0J7NJU7</accession>
<reference evidence="2 3" key="1">
    <citation type="submission" date="2015-04" db="EMBL/GenBank/DDBJ databases">
        <title>Lasius niger genome sequencing.</title>
        <authorList>
            <person name="Konorov E.A."/>
            <person name="Nikitin M.A."/>
            <person name="Kirill M.V."/>
            <person name="Chang P."/>
        </authorList>
    </citation>
    <scope>NUCLEOTIDE SEQUENCE [LARGE SCALE GENOMIC DNA]</scope>
    <source>
        <tissue evidence="2">Whole</tissue>
    </source>
</reference>
<feature type="region of interest" description="Disordered" evidence="1">
    <location>
        <begin position="32"/>
        <end position="62"/>
    </location>
</feature>
<sequence>MKRGIYKRYLENDEVPIPETTRRRRLMQETMERGISSDDDDNACGSNTESADDNDTSAGQSSNISLNDICLLKSEDSNNGEWDDSDIDSAVSDIINNNDNNVGAEQHIINNVIESNKTENVDESSEINSNCTEYNEDEIGQFEDAPEDPDVEYKSKYLFCKDFETPVPVRKIYYCQDCEINILEFEDNAAIARCKDCGNEYNKNNLKITGHYFMYLPLTEQLTNMLNNIDISQHLKQQYDEKSDVISMWPIQVSINELPYRLRRQNMILCGLWYGSKKPVIEIFLKPFVRELICLHNDGIILDSVARPLLQNMKQFNSHFGCSFCLNKDQRVSIGAGYTRVYCGDYMHCVLLGVVRTFADAWFNSSYSDKPWYMGKFLLEFDRKLTKIKPPSEISRTPRSINDRKLWKASE</sequence>
<dbReference type="AlphaFoldDB" id="A0A0J7NJU7"/>
<dbReference type="STRING" id="67767.A0A0J7NJU7"/>
<evidence type="ECO:0000313" key="2">
    <source>
        <dbReference type="EMBL" id="KMQ92770.1"/>
    </source>
</evidence>
<evidence type="ECO:0000313" key="3">
    <source>
        <dbReference type="Proteomes" id="UP000036403"/>
    </source>
</evidence>
<evidence type="ECO:0000256" key="1">
    <source>
        <dbReference type="SAM" id="MobiDB-lite"/>
    </source>
</evidence>
<keyword evidence="3" id="KW-1185">Reference proteome</keyword>
<protein>
    <submittedName>
        <fullName evidence="2">Uncharacterized protein</fullName>
    </submittedName>
</protein>
<name>A0A0J7NJU7_LASNI</name>
<dbReference type="OrthoDB" id="7549404at2759"/>
<dbReference type="PANTHER" id="PTHR46579:SF1">
    <property type="entry name" value="F5_8 TYPE C DOMAIN-CONTAINING PROTEIN"/>
    <property type="match status" value="1"/>
</dbReference>
<dbReference type="EMBL" id="LBMM01004145">
    <property type="protein sequence ID" value="KMQ92770.1"/>
    <property type="molecule type" value="Genomic_DNA"/>
</dbReference>